<dbReference type="STRING" id="1817867.A3F83_07040"/>
<feature type="chain" id="PRO_5009522605" evidence="1">
    <location>
        <begin position="42"/>
        <end position="931"/>
    </location>
</feature>
<keyword evidence="1" id="KW-0732">Signal</keyword>
<comment type="caution">
    <text evidence="2">The sequence shown here is derived from an EMBL/GenBank/DDBJ whole genome shotgun (WGS) entry which is preliminary data.</text>
</comment>
<dbReference type="InterPro" id="IPR013785">
    <property type="entry name" value="Aldolase_TIM"/>
</dbReference>
<organism evidence="2 3">
    <name type="scientific">Candidatus Glassbacteria bacterium RIFCSPLOWO2_12_FULL_58_11</name>
    <dbReference type="NCBI Taxonomy" id="1817867"/>
    <lineage>
        <taxon>Bacteria</taxon>
        <taxon>Candidatus Glassiibacteriota</taxon>
    </lineage>
</organism>
<accession>A0A1F5YSH5</accession>
<dbReference type="SUPFAM" id="SSF51445">
    <property type="entry name" value="(Trans)glycosidases"/>
    <property type="match status" value="1"/>
</dbReference>
<dbReference type="Proteomes" id="UP000179129">
    <property type="component" value="Unassembled WGS sequence"/>
</dbReference>
<sequence>MRAAISGNKFLHSTSYRVARIIPAAACAAACLLILLSSALAAQSYFKADEEGFRFGNSFLERVFERSGDSFRTEWLVNKISGHTWRVDSREFRLRFTYERLGYWPGQENPLTVSAGDCLFRGYRVEEPRDGCRTLVLLYHWEQDLEGDGHSADWDSPGLEIEMRYSLADSLPEMRKQVGLSCAGGKLYFVEELSLEELEIPGAIISHQGFGQPVYTEEMFFGLEYPAGNNRADQGRLSLFYYPGAAIDSTGYKSYSAVWGVAGRGRTRAAFLDYVDRIRVAPARPFLLYNTWYDLRTAERFEGQTGGLLNQENSLARIRSFKENLVDKGIALNSFVLDEGWDKYTPFWEVNRKIFPGGLAPLSHELKNIGSALGLWLGPIGGYGEGLRLRGSLGREKGLEVSRKGYLDLAGPRYNSILTSCLIGYLKQDEVNYLKFDGVLYGSADTDHGILPGIYSREAQTAALAALCDTLHAVKPGLFINVTTSQWLSPWWLMHADCVFMGGYDFGWLRELPSPSKRDLAISYRDRVCYEQFRVHDQQFPLNSIMTVGVIKGEYELLGDLDETLDKWTDDLVIHFSRGLAMWELYISPQILKENEWESLRASIRWAEANRSALLANTTLVGGDPLKRQPYGYFHQGKDKLILTVRNPYIEPKVFSMKLDYDSGLLAPDNEAYLPLTVYPYLAVENPWMSFGENLEINLSGYETKVLELLPREKVDFPFARNVRFDFATGGLVIYPGSGTEKVAVENGSTAPLLLSGVSIPPGIEGQVPLKPALPVTVLTVAEEREEDFRGGAGSGLKGSLSLSLPEETLSAEIGFLLEPEKGLDVKQPRLEVNGQAGGWRSEAGEKGSWYWFLYSLKGGGAHRVSYDFSLPQSAGVNGRLSAWLILRRKLEGRKLELPGMSAERAGEFLLPASSGISREVKCLFERPVKF</sequence>
<feature type="signal peptide" evidence="1">
    <location>
        <begin position="1"/>
        <end position="41"/>
    </location>
</feature>
<dbReference type="Gene3D" id="3.20.20.70">
    <property type="entry name" value="Aldolase class I"/>
    <property type="match status" value="1"/>
</dbReference>
<evidence type="ECO:0000313" key="3">
    <source>
        <dbReference type="Proteomes" id="UP000179129"/>
    </source>
</evidence>
<gene>
    <name evidence="2" type="ORF">A3F83_07040</name>
</gene>
<name>A0A1F5YSH5_9BACT</name>
<proteinExistence type="predicted"/>
<dbReference type="EMBL" id="MFIX01000161">
    <property type="protein sequence ID" value="OGG03055.1"/>
    <property type="molecule type" value="Genomic_DNA"/>
</dbReference>
<dbReference type="AlphaFoldDB" id="A0A1F5YSH5"/>
<evidence type="ECO:0000313" key="2">
    <source>
        <dbReference type="EMBL" id="OGG03055.1"/>
    </source>
</evidence>
<evidence type="ECO:0000256" key="1">
    <source>
        <dbReference type="SAM" id="SignalP"/>
    </source>
</evidence>
<reference evidence="2 3" key="1">
    <citation type="journal article" date="2016" name="Nat. Commun.">
        <title>Thousands of microbial genomes shed light on interconnected biogeochemical processes in an aquifer system.</title>
        <authorList>
            <person name="Anantharaman K."/>
            <person name="Brown C.T."/>
            <person name="Hug L.A."/>
            <person name="Sharon I."/>
            <person name="Castelle C.J."/>
            <person name="Probst A.J."/>
            <person name="Thomas B.C."/>
            <person name="Singh A."/>
            <person name="Wilkins M.J."/>
            <person name="Karaoz U."/>
            <person name="Brodie E.L."/>
            <person name="Williams K.H."/>
            <person name="Hubbard S.S."/>
            <person name="Banfield J.F."/>
        </authorList>
    </citation>
    <scope>NUCLEOTIDE SEQUENCE [LARGE SCALE GENOMIC DNA]</scope>
</reference>
<dbReference type="InterPro" id="IPR017853">
    <property type="entry name" value="GH"/>
</dbReference>
<protein>
    <submittedName>
        <fullName evidence="2">Uncharacterized protein</fullName>
    </submittedName>
</protein>